<evidence type="ECO:0000256" key="5">
    <source>
        <dbReference type="SAM" id="Phobius"/>
    </source>
</evidence>
<dbReference type="Proteomes" id="UP000549394">
    <property type="component" value="Unassembled WGS sequence"/>
</dbReference>
<keyword evidence="8" id="KW-1185">Reference proteome</keyword>
<dbReference type="SMART" id="SM01217">
    <property type="entry name" value="Fn3_like"/>
    <property type="match status" value="1"/>
</dbReference>
<comment type="caution">
    <text evidence="7">The sequence shown here is derived from an EMBL/GenBank/DDBJ whole genome shotgun (WGS) entry which is preliminary data.</text>
</comment>
<dbReference type="PANTHER" id="PTHR42721:SF42">
    <property type="entry name" value="FIBRONECTIN TYPE III-LIKE DOMAIN-CONTAINING PROTEIN"/>
    <property type="match status" value="1"/>
</dbReference>
<dbReference type="GO" id="GO:0045493">
    <property type="term" value="P:xylan catabolic process"/>
    <property type="evidence" value="ECO:0007669"/>
    <property type="project" value="InterPro"/>
</dbReference>
<organism evidence="7 8">
    <name type="scientific">Dimorphilus gyrociliatus</name>
    <dbReference type="NCBI Taxonomy" id="2664684"/>
    <lineage>
        <taxon>Eukaryota</taxon>
        <taxon>Metazoa</taxon>
        <taxon>Spiralia</taxon>
        <taxon>Lophotrochozoa</taxon>
        <taxon>Annelida</taxon>
        <taxon>Polychaeta</taxon>
        <taxon>Polychaeta incertae sedis</taxon>
        <taxon>Dinophilidae</taxon>
        <taxon>Dimorphilus</taxon>
    </lineage>
</organism>
<feature type="compositionally biased region" description="Polar residues" evidence="4">
    <location>
        <begin position="845"/>
        <end position="855"/>
    </location>
</feature>
<keyword evidence="5" id="KW-0472">Membrane</keyword>
<dbReference type="InterPro" id="IPR013783">
    <property type="entry name" value="Ig-like_fold"/>
</dbReference>
<evidence type="ECO:0000256" key="3">
    <source>
        <dbReference type="ARBA" id="ARBA00023295"/>
    </source>
</evidence>
<dbReference type="InterPro" id="IPR026891">
    <property type="entry name" value="Fn3-like"/>
</dbReference>
<evidence type="ECO:0000313" key="7">
    <source>
        <dbReference type="EMBL" id="CAD5124942.1"/>
    </source>
</evidence>
<dbReference type="Gene3D" id="2.60.40.10">
    <property type="entry name" value="Immunoglobulins"/>
    <property type="match status" value="1"/>
</dbReference>
<dbReference type="Gene3D" id="3.20.20.300">
    <property type="entry name" value="Glycoside hydrolase, family 3, N-terminal domain"/>
    <property type="match status" value="1"/>
</dbReference>
<keyword evidence="5" id="KW-0812">Transmembrane</keyword>
<dbReference type="InterPro" id="IPR001764">
    <property type="entry name" value="Glyco_hydro_3_N"/>
</dbReference>
<feature type="domain" description="Fibronectin type III-like" evidence="6">
    <location>
        <begin position="742"/>
        <end position="814"/>
    </location>
</feature>
<reference evidence="7 8" key="1">
    <citation type="submission" date="2020-08" db="EMBL/GenBank/DDBJ databases">
        <authorList>
            <person name="Hejnol A."/>
        </authorList>
    </citation>
    <scope>NUCLEOTIDE SEQUENCE [LARGE SCALE GENOMIC DNA]</scope>
</reference>
<dbReference type="PRINTS" id="PR00133">
    <property type="entry name" value="GLHYDRLASE3"/>
</dbReference>
<dbReference type="InterPro" id="IPR017853">
    <property type="entry name" value="GH"/>
</dbReference>
<evidence type="ECO:0000256" key="4">
    <source>
        <dbReference type="SAM" id="MobiDB-lite"/>
    </source>
</evidence>
<name>A0A7I8WA09_9ANNE</name>
<evidence type="ECO:0000256" key="1">
    <source>
        <dbReference type="ARBA" id="ARBA00022729"/>
    </source>
</evidence>
<protein>
    <submittedName>
        <fullName evidence="7">DgyrCDS13186</fullName>
    </submittedName>
</protein>
<gene>
    <name evidence="7" type="ORF">DGYR_LOCUS12413</name>
</gene>
<feature type="transmembrane region" description="Helical" evidence="5">
    <location>
        <begin position="20"/>
        <end position="37"/>
    </location>
</feature>
<dbReference type="GO" id="GO:0031222">
    <property type="term" value="P:arabinan catabolic process"/>
    <property type="evidence" value="ECO:0007669"/>
    <property type="project" value="TreeGrafter"/>
</dbReference>
<dbReference type="SUPFAM" id="SSF52279">
    <property type="entry name" value="Beta-D-glucan exohydrolase, C-terminal domain"/>
    <property type="match status" value="1"/>
</dbReference>
<dbReference type="OrthoDB" id="47059at2759"/>
<dbReference type="SUPFAM" id="SSF51445">
    <property type="entry name" value="(Trans)glycosidases"/>
    <property type="match status" value="1"/>
</dbReference>
<dbReference type="Gene3D" id="3.40.50.1700">
    <property type="entry name" value="Glycoside hydrolase family 3 C-terminal domain"/>
    <property type="match status" value="1"/>
</dbReference>
<evidence type="ECO:0000313" key="8">
    <source>
        <dbReference type="Proteomes" id="UP000549394"/>
    </source>
</evidence>
<dbReference type="Pfam" id="PF00933">
    <property type="entry name" value="Glyco_hydro_3"/>
    <property type="match status" value="1"/>
</dbReference>
<feature type="region of interest" description="Disordered" evidence="4">
    <location>
        <begin position="839"/>
        <end position="869"/>
    </location>
</feature>
<keyword evidence="1" id="KW-0732">Signal</keyword>
<dbReference type="Pfam" id="PF01915">
    <property type="entry name" value="Glyco_hydro_3_C"/>
    <property type="match status" value="1"/>
</dbReference>
<keyword evidence="3" id="KW-0326">Glycosidase</keyword>
<dbReference type="GO" id="GO:0009044">
    <property type="term" value="F:xylan 1,4-beta-xylosidase activity"/>
    <property type="evidence" value="ECO:0007669"/>
    <property type="project" value="InterPro"/>
</dbReference>
<evidence type="ECO:0000259" key="6">
    <source>
        <dbReference type="SMART" id="SM01217"/>
    </source>
</evidence>
<keyword evidence="5" id="KW-1133">Transmembrane helix</keyword>
<dbReference type="InterPro" id="IPR002772">
    <property type="entry name" value="Glyco_hydro_3_C"/>
</dbReference>
<dbReference type="InterPro" id="IPR036881">
    <property type="entry name" value="Glyco_hydro_3_C_sf"/>
</dbReference>
<dbReference type="AlphaFoldDB" id="A0A7I8WA09"/>
<dbReference type="Pfam" id="PF14310">
    <property type="entry name" value="Fn3-like"/>
    <property type="match status" value="1"/>
</dbReference>
<dbReference type="InterPro" id="IPR036962">
    <property type="entry name" value="Glyco_hydro_3_N_sf"/>
</dbReference>
<sequence length="869" mass="97664">MKRNYLDRPKPPLCNLKKFVVVSALIIIILTFTSRSFKRSETPEKHVSENKKPDKPLRTIDKGKLNSLKYTESEDSLAGVLGAKEEDPKNKLEKYDRLRNAFVYKEKNIAIVNDYFNESLSFEQRAKNLVLHLGLNRLLHMSTYARQGTTLPIESLGIKAFAWHTECLHGQVGTKGTGFPHSINLAATFDPDLVKRVASAIGDEIRAINKKSKELRNAEVTNHGLNCFAPVANIMRHPLWGRNQETYGEDPELVKTMIRAFITGIQGDDPKYLKVSAGCKHFIAHSGPENSMYDSTIKVSDRDFYLTFLPPFKECVEAGASTIMCTNHRFNGTPSCVHRAQKEILRDKLNFKGVIVAEDRAISNLLQSKLYGNVSKAAFDVFKNGVNLESGGYSMYHLKNFIQTKELSVSEIRESVAKLFTIRMKLGEFDQFHPYQNIPFTEVQHEEHNQLALEAALKSIVLLKNEIKHDNGFLPLSESVKSRGTILLGPFINNLQFVYGNAAAYADNQFGSSVHDGIVFLANKTYPHNICNTPACGDSDEEQIDGLLDKAFKNDASLVILTLGTGSELEGTGNDRKTLNLPENQEYMLKKSILLASKKNLPIVLLLFSGGPLNITLAVKSNQVKSILACLYPGQMTGHAIYRILTKFGQFSTPSGRLPFTWHANATAIDSIESYDMQVSGHTYRYFRGEPLFPFGYGLSYSKFHYYNVSVYPSQISTSMQDSEAISVTVMVKNIGRVSCDEIIQVYVEWLETPFPMPNIELVAFKRKDLPATIGRPITETFTLTKKHLSIFQDKENGFKLFPGKIRIYAGGILPKSRFSNYFGAYASTILNVKGPGLRRPENYDPQTPKYQYQLNPKPIRGQHPLTRV</sequence>
<dbReference type="PANTHER" id="PTHR42721">
    <property type="entry name" value="SUGAR HYDROLASE-RELATED"/>
    <property type="match status" value="1"/>
</dbReference>
<dbReference type="GO" id="GO:0046556">
    <property type="term" value="F:alpha-L-arabinofuranosidase activity"/>
    <property type="evidence" value="ECO:0007669"/>
    <property type="project" value="TreeGrafter"/>
</dbReference>
<dbReference type="EMBL" id="CAJFCJ010000024">
    <property type="protein sequence ID" value="CAD5124942.1"/>
    <property type="molecule type" value="Genomic_DNA"/>
</dbReference>
<keyword evidence="2" id="KW-0378">Hydrolase</keyword>
<accession>A0A7I8WA09</accession>
<proteinExistence type="predicted"/>
<dbReference type="InterPro" id="IPR044993">
    <property type="entry name" value="BXL"/>
</dbReference>
<evidence type="ECO:0000256" key="2">
    <source>
        <dbReference type="ARBA" id="ARBA00022801"/>
    </source>
</evidence>